<evidence type="ECO:0000259" key="6">
    <source>
        <dbReference type="PROSITE" id="PS51352"/>
    </source>
</evidence>
<dbReference type="AlphaFoldDB" id="A0A1H1F0N8"/>
<organism evidence="7 8">
    <name type="scientific">Natronobacterium texcoconense</name>
    <dbReference type="NCBI Taxonomy" id="1095778"/>
    <lineage>
        <taxon>Archaea</taxon>
        <taxon>Methanobacteriati</taxon>
        <taxon>Methanobacteriota</taxon>
        <taxon>Stenosarchaea group</taxon>
        <taxon>Halobacteria</taxon>
        <taxon>Halobacteriales</taxon>
        <taxon>Natrialbaceae</taxon>
        <taxon>Natronobacterium</taxon>
    </lineage>
</organism>
<dbReference type="Pfam" id="PF02630">
    <property type="entry name" value="SCO1-SenC"/>
    <property type="match status" value="1"/>
</dbReference>
<dbReference type="SUPFAM" id="SSF52833">
    <property type="entry name" value="Thioredoxin-like"/>
    <property type="match status" value="1"/>
</dbReference>
<evidence type="ECO:0000313" key="7">
    <source>
        <dbReference type="EMBL" id="SDQ93996.1"/>
    </source>
</evidence>
<feature type="region of interest" description="Disordered" evidence="5">
    <location>
        <begin position="32"/>
        <end position="70"/>
    </location>
</feature>
<dbReference type="PROSITE" id="PS51352">
    <property type="entry name" value="THIOREDOXIN_2"/>
    <property type="match status" value="1"/>
</dbReference>
<dbReference type="InterPro" id="IPR013766">
    <property type="entry name" value="Thioredoxin_domain"/>
</dbReference>
<dbReference type="Proteomes" id="UP000198848">
    <property type="component" value="Unassembled WGS sequence"/>
</dbReference>
<reference evidence="8" key="1">
    <citation type="submission" date="2016-10" db="EMBL/GenBank/DDBJ databases">
        <authorList>
            <person name="Varghese N."/>
            <person name="Submissions S."/>
        </authorList>
    </citation>
    <scope>NUCLEOTIDE SEQUENCE [LARGE SCALE GENOMIC DNA]</scope>
    <source>
        <strain evidence="8">DSM 24767</strain>
    </source>
</reference>
<dbReference type="PANTHER" id="PTHR12151">
    <property type="entry name" value="ELECTRON TRANSPORT PROTIN SCO1/SENC FAMILY MEMBER"/>
    <property type="match status" value="1"/>
</dbReference>
<feature type="compositionally biased region" description="Acidic residues" evidence="5">
    <location>
        <begin position="36"/>
        <end position="49"/>
    </location>
</feature>
<evidence type="ECO:0000256" key="2">
    <source>
        <dbReference type="ARBA" id="ARBA00023008"/>
    </source>
</evidence>
<evidence type="ECO:0000256" key="4">
    <source>
        <dbReference type="PIRSR" id="PIRSR603782-2"/>
    </source>
</evidence>
<feature type="binding site" evidence="3">
    <location>
        <position position="107"/>
    </location>
    <ligand>
        <name>Cu cation</name>
        <dbReference type="ChEBI" id="CHEBI:23378"/>
    </ligand>
</feature>
<feature type="disulfide bond" description="Redox-active" evidence="4">
    <location>
        <begin position="107"/>
        <end position="112"/>
    </location>
</feature>
<keyword evidence="4" id="KW-1015">Disulfide bond</keyword>
<dbReference type="CDD" id="cd02968">
    <property type="entry name" value="SCO"/>
    <property type="match status" value="1"/>
</dbReference>
<evidence type="ECO:0000256" key="5">
    <source>
        <dbReference type="SAM" id="MobiDB-lite"/>
    </source>
</evidence>
<dbReference type="EMBL" id="FNLC01000002">
    <property type="protein sequence ID" value="SDQ93996.1"/>
    <property type="molecule type" value="Genomic_DNA"/>
</dbReference>
<name>A0A1H1F0N8_NATTX</name>
<keyword evidence="2 3" id="KW-0186">Copper</keyword>
<evidence type="ECO:0000313" key="8">
    <source>
        <dbReference type="Proteomes" id="UP000198848"/>
    </source>
</evidence>
<accession>A0A1H1F0N8</accession>
<dbReference type="OrthoDB" id="27579at2157"/>
<evidence type="ECO:0000256" key="3">
    <source>
        <dbReference type="PIRSR" id="PIRSR603782-1"/>
    </source>
</evidence>
<proteinExistence type="inferred from homology"/>
<comment type="similarity">
    <text evidence="1">Belongs to the SCO1/2 family.</text>
</comment>
<keyword evidence="3" id="KW-0479">Metal-binding</keyword>
<protein>
    <submittedName>
        <fullName evidence="7">Protein SCO1/2</fullName>
    </submittedName>
</protein>
<dbReference type="InterPro" id="IPR036249">
    <property type="entry name" value="Thioredoxin-like_sf"/>
</dbReference>
<dbReference type="GO" id="GO:0046872">
    <property type="term" value="F:metal ion binding"/>
    <property type="evidence" value="ECO:0007669"/>
    <property type="project" value="UniProtKB-KW"/>
</dbReference>
<evidence type="ECO:0000256" key="1">
    <source>
        <dbReference type="ARBA" id="ARBA00010996"/>
    </source>
</evidence>
<dbReference type="InterPro" id="IPR003782">
    <property type="entry name" value="SCO1/SenC"/>
</dbReference>
<keyword evidence="8" id="KW-1185">Reference proteome</keyword>
<feature type="domain" description="Thioredoxin" evidence="6">
    <location>
        <begin position="67"/>
        <end position="255"/>
    </location>
</feature>
<dbReference type="PANTHER" id="PTHR12151:SF25">
    <property type="entry name" value="LINALOOL DEHYDRATASE_ISOMERASE DOMAIN-CONTAINING PROTEIN"/>
    <property type="match status" value="1"/>
</dbReference>
<sequence>MERRTYLRSLGAASVAGVTGLAGCLDDSLGAVGLGDDGERELPESDWGDGETVLDPPEQTRGSPSHPIHGEEFPPFSVPDPIAGELVSRDDFVGERTFLMTYLFTHCPDGACPALMTIFQRIQADAAEQGYDDDLALLALTFDPERDTAEVLEEYAGQQGVDHEADNWHFLRPESYEEGKDLLHDEFGMRINRIEEEDLEEHEDHGDHDHDGYSFSHINLMLLANEDGVVERSYPQALNPELGGGAEAILEDTRAVVAGQNDHLDIDNE</sequence>
<dbReference type="STRING" id="1095778.SAMN04489842_1755"/>
<feature type="binding site" evidence="3">
    <location>
        <position position="112"/>
    </location>
    <ligand>
        <name>Cu cation</name>
        <dbReference type="ChEBI" id="CHEBI:23378"/>
    </ligand>
</feature>
<dbReference type="RefSeq" id="WP_090380411.1">
    <property type="nucleotide sequence ID" value="NZ_FNLC01000002.1"/>
</dbReference>
<dbReference type="Gene3D" id="3.40.30.10">
    <property type="entry name" value="Glutaredoxin"/>
    <property type="match status" value="1"/>
</dbReference>
<gene>
    <name evidence="7" type="ORF">SAMN04489842_1755</name>
</gene>
<dbReference type="PROSITE" id="PS51257">
    <property type="entry name" value="PROKAR_LIPOPROTEIN"/>
    <property type="match status" value="1"/>
</dbReference>